<dbReference type="EMBL" id="AKCV02000023">
    <property type="protein sequence ID" value="TMS57419.1"/>
    <property type="molecule type" value="Genomic_DNA"/>
</dbReference>
<keyword evidence="1" id="KW-0449">Lipoprotein</keyword>
<keyword evidence="1" id="KW-0812">Transmembrane</keyword>
<organism evidence="1 2">
    <name type="scientific">Imbroritus primus</name>
    <dbReference type="NCBI Taxonomy" id="3058603"/>
    <lineage>
        <taxon>Bacteria</taxon>
        <taxon>Pseudomonadati</taxon>
        <taxon>Pseudomonadota</taxon>
        <taxon>Betaproteobacteria</taxon>
        <taxon>Burkholderiales</taxon>
        <taxon>Burkholderiaceae</taxon>
        <taxon>Imbroritus</taxon>
    </lineage>
</organism>
<gene>
    <name evidence="1" type="ORF">MW7_012505</name>
</gene>
<proteinExistence type="predicted"/>
<keyword evidence="2" id="KW-1185">Reference proteome</keyword>
<evidence type="ECO:0000313" key="2">
    <source>
        <dbReference type="Proteomes" id="UP000004277"/>
    </source>
</evidence>
<evidence type="ECO:0000313" key="1">
    <source>
        <dbReference type="EMBL" id="TMS57419.1"/>
    </source>
</evidence>
<name>A0ACD3SMI4_9BURK</name>
<reference evidence="1" key="1">
    <citation type="submission" date="2019-05" db="EMBL/GenBank/DDBJ databases">
        <title>Revised genome assembly of Burkholderiaceae (previously Ralstonia) sp. PBA.</title>
        <authorList>
            <person name="Gan H.M."/>
        </authorList>
    </citation>
    <scope>NUCLEOTIDE SEQUENCE</scope>
    <source>
        <strain evidence="1">PBA</strain>
    </source>
</reference>
<sequence length="71" mass="7674">MKAATESKVWWKEPWPWLLMAGPAVAMVGCGVTIWLAVSGADKEIVQGVSKQGLKVEQVQATAAPARQERP</sequence>
<keyword evidence="1" id="KW-0472">Membrane</keyword>
<accession>A0ACD3SMI4</accession>
<protein>
    <submittedName>
        <fullName evidence="1">Lipoprotein transmembrane</fullName>
    </submittedName>
</protein>
<dbReference type="Proteomes" id="UP000004277">
    <property type="component" value="Unassembled WGS sequence"/>
</dbReference>
<comment type="caution">
    <text evidence="1">The sequence shown here is derived from an EMBL/GenBank/DDBJ whole genome shotgun (WGS) entry which is preliminary data.</text>
</comment>